<sequence>MPKITFAPDEEVLAELSPSRRSTLFPVLELVVITGLVWLAVGLVDSYLGGLATTWVGYVPDNIADVPALVGDADADTATAALWARRAVLVAWVWLSWRRCLRHLLFRTRSRMILTDSRLITATGHMRSRIGEVPVAQIVDVRVHKSEVRVFLRGGGRPLVLRDVPYARRFARLLHSRIPVHLPRQLY</sequence>
<name>A0A9X1WGD2_9CORY</name>
<evidence type="ECO:0000313" key="2">
    <source>
        <dbReference type="Proteomes" id="UP001139207"/>
    </source>
</evidence>
<reference evidence="1" key="1">
    <citation type="submission" date="2022-04" db="EMBL/GenBank/DDBJ databases">
        <title>Corynebacterium kalidii LD5P10.</title>
        <authorList>
            <person name="Sun J.Q."/>
        </authorList>
    </citation>
    <scope>NUCLEOTIDE SEQUENCE</scope>
    <source>
        <strain evidence="1">LD5P10</strain>
    </source>
</reference>
<gene>
    <name evidence="1" type="ORF">MUN33_04570</name>
</gene>
<keyword evidence="2" id="KW-1185">Reference proteome</keyword>
<evidence type="ECO:0000313" key="1">
    <source>
        <dbReference type="EMBL" id="MCJ7857991.1"/>
    </source>
</evidence>
<evidence type="ECO:0008006" key="3">
    <source>
        <dbReference type="Google" id="ProtNLM"/>
    </source>
</evidence>
<protein>
    <recommendedName>
        <fullName evidence="3">DUF304 domain-containing protein</fullName>
    </recommendedName>
</protein>
<accession>A0A9X1WGD2</accession>
<dbReference type="RefSeq" id="WP_244803715.1">
    <property type="nucleotide sequence ID" value="NZ_JALIEA010000011.1"/>
</dbReference>
<proteinExistence type="predicted"/>
<comment type="caution">
    <text evidence="1">The sequence shown here is derived from an EMBL/GenBank/DDBJ whole genome shotgun (WGS) entry which is preliminary data.</text>
</comment>
<dbReference type="AlphaFoldDB" id="A0A9X1WGD2"/>
<dbReference type="EMBL" id="JALIEA010000011">
    <property type="protein sequence ID" value="MCJ7857991.1"/>
    <property type="molecule type" value="Genomic_DNA"/>
</dbReference>
<dbReference type="Proteomes" id="UP001139207">
    <property type="component" value="Unassembled WGS sequence"/>
</dbReference>
<organism evidence="1 2">
    <name type="scientific">Corynebacterium kalidii</name>
    <dbReference type="NCBI Taxonomy" id="2931982"/>
    <lineage>
        <taxon>Bacteria</taxon>
        <taxon>Bacillati</taxon>
        <taxon>Actinomycetota</taxon>
        <taxon>Actinomycetes</taxon>
        <taxon>Mycobacteriales</taxon>
        <taxon>Corynebacteriaceae</taxon>
        <taxon>Corynebacterium</taxon>
    </lineage>
</organism>